<sequence length="284" mass="30932">MCGVIAQGALSAPIGPRCLVNDSVALKLLNKAGEMPSLEPPEDESIKTLYVGGLDARVTEQDLRYHFYAHGEIESIRMFFNAALAHGGMLPRAVISQQQNQSQQPGVRNQPPPMCYFNIPPPPHQERTCYPSMDPKRMGALVPFRDGSSSGPSSSENKSGSEKQQQGRPGGIILAKACLHHLGSTNSNFIHLMGTCLHHPCLISSTLRHILLQWHHHLPRLCQLLHSINNRLWVHASTTPALSAVPSAISCFNDTTTAPTYVSCSTVSTTGSTGLFTEVKHKPF</sequence>
<keyword evidence="5" id="KW-1185">Reference proteome</keyword>
<dbReference type="PANTHER" id="PTHR14089">
    <property type="entry name" value="PRE-MRNA-SPLICING FACTOR RBM22"/>
    <property type="match status" value="1"/>
</dbReference>
<feature type="compositionally biased region" description="Low complexity" evidence="2">
    <location>
        <begin position="147"/>
        <end position="158"/>
    </location>
</feature>
<feature type="domain" description="RRM" evidence="3">
    <location>
        <begin position="49"/>
        <end position="81"/>
    </location>
</feature>
<evidence type="ECO:0000313" key="5">
    <source>
        <dbReference type="Proteomes" id="UP001370490"/>
    </source>
</evidence>
<dbReference type="AlphaFoldDB" id="A0AAN8VX40"/>
<dbReference type="GO" id="GO:0036002">
    <property type="term" value="F:pre-mRNA binding"/>
    <property type="evidence" value="ECO:0007669"/>
    <property type="project" value="TreeGrafter"/>
</dbReference>
<accession>A0AAN8VX40</accession>
<dbReference type="Pfam" id="PF00076">
    <property type="entry name" value="RRM_1"/>
    <property type="match status" value="1"/>
</dbReference>
<feature type="region of interest" description="Disordered" evidence="2">
    <location>
        <begin position="96"/>
        <end position="118"/>
    </location>
</feature>
<evidence type="ECO:0000256" key="1">
    <source>
        <dbReference type="ARBA" id="ARBA00022884"/>
    </source>
</evidence>
<comment type="caution">
    <text evidence="4">The sequence shown here is derived from an EMBL/GenBank/DDBJ whole genome shotgun (WGS) entry which is preliminary data.</text>
</comment>
<organism evidence="4 5">
    <name type="scientific">Dillenia turbinata</name>
    <dbReference type="NCBI Taxonomy" id="194707"/>
    <lineage>
        <taxon>Eukaryota</taxon>
        <taxon>Viridiplantae</taxon>
        <taxon>Streptophyta</taxon>
        <taxon>Embryophyta</taxon>
        <taxon>Tracheophyta</taxon>
        <taxon>Spermatophyta</taxon>
        <taxon>Magnoliopsida</taxon>
        <taxon>eudicotyledons</taxon>
        <taxon>Gunneridae</taxon>
        <taxon>Pentapetalae</taxon>
        <taxon>Dilleniales</taxon>
        <taxon>Dilleniaceae</taxon>
        <taxon>Dillenia</taxon>
    </lineage>
</organism>
<evidence type="ECO:0000259" key="3">
    <source>
        <dbReference type="Pfam" id="PF00076"/>
    </source>
</evidence>
<dbReference type="GO" id="GO:0017070">
    <property type="term" value="F:U6 snRNA binding"/>
    <property type="evidence" value="ECO:0007669"/>
    <property type="project" value="TreeGrafter"/>
</dbReference>
<dbReference type="GO" id="GO:0071006">
    <property type="term" value="C:U2-type catalytic step 1 spliceosome"/>
    <property type="evidence" value="ECO:0007669"/>
    <property type="project" value="TreeGrafter"/>
</dbReference>
<evidence type="ECO:0000313" key="4">
    <source>
        <dbReference type="EMBL" id="KAK6935773.1"/>
    </source>
</evidence>
<dbReference type="Proteomes" id="UP001370490">
    <property type="component" value="Unassembled WGS sequence"/>
</dbReference>
<dbReference type="Gene3D" id="3.30.70.330">
    <property type="match status" value="1"/>
</dbReference>
<reference evidence="4 5" key="1">
    <citation type="submission" date="2023-12" db="EMBL/GenBank/DDBJ databases">
        <title>A high-quality genome assembly for Dillenia turbinata (Dilleniales).</title>
        <authorList>
            <person name="Chanderbali A."/>
        </authorList>
    </citation>
    <scope>NUCLEOTIDE SEQUENCE [LARGE SCALE GENOMIC DNA]</scope>
    <source>
        <strain evidence="4">LSX21</strain>
        <tissue evidence="4">Leaf</tissue>
    </source>
</reference>
<evidence type="ECO:0000256" key="2">
    <source>
        <dbReference type="SAM" id="MobiDB-lite"/>
    </source>
</evidence>
<proteinExistence type="predicted"/>
<dbReference type="GO" id="GO:0000974">
    <property type="term" value="C:Prp19 complex"/>
    <property type="evidence" value="ECO:0007669"/>
    <property type="project" value="TreeGrafter"/>
</dbReference>
<protein>
    <submittedName>
        <fullName evidence="4">RNA recognition motif domain</fullName>
    </submittedName>
</protein>
<dbReference type="GO" id="GO:0071007">
    <property type="term" value="C:U2-type catalytic step 2 spliceosome"/>
    <property type="evidence" value="ECO:0007669"/>
    <property type="project" value="TreeGrafter"/>
</dbReference>
<dbReference type="EMBL" id="JBAMMX010000007">
    <property type="protein sequence ID" value="KAK6935773.1"/>
    <property type="molecule type" value="Genomic_DNA"/>
</dbReference>
<dbReference type="SUPFAM" id="SSF54928">
    <property type="entry name" value="RNA-binding domain, RBD"/>
    <property type="match status" value="1"/>
</dbReference>
<dbReference type="InterPro" id="IPR039171">
    <property type="entry name" value="Cwc2/Slt11"/>
</dbReference>
<dbReference type="InterPro" id="IPR012677">
    <property type="entry name" value="Nucleotide-bd_a/b_plait_sf"/>
</dbReference>
<feature type="region of interest" description="Disordered" evidence="2">
    <location>
        <begin position="140"/>
        <end position="167"/>
    </location>
</feature>
<name>A0AAN8VX40_9MAGN</name>
<dbReference type="InterPro" id="IPR000504">
    <property type="entry name" value="RRM_dom"/>
</dbReference>
<keyword evidence="1" id="KW-0694">RNA-binding</keyword>
<dbReference type="PANTHER" id="PTHR14089:SF6">
    <property type="entry name" value="PRE-MRNA-SPLICING FACTOR RBM22"/>
    <property type="match status" value="1"/>
</dbReference>
<dbReference type="InterPro" id="IPR035979">
    <property type="entry name" value="RBD_domain_sf"/>
</dbReference>
<gene>
    <name evidence="4" type="ORF">RJ641_032803</name>
</gene>